<dbReference type="AlphaFoldDB" id="A0A929RVG2"/>
<sequence>MTLQQLEYIIALARHRQFAKAADACGVTQPTLSAMIQKLEEELGAKIFERRKQPVTPTPVGLIILERAEEILMRAQRLKEAVNEAQHSLKGTFSIGILPTIAPYLLPRFLPQLMQTYPDTDVRFIEMKTAEIKRALDQNEIDAGIVAELEDMDNFSAHTLFYEQFLAYIAESDPLAAKSSIKSADLKDEYLWLLDEGHCFRDQLVKFCQLKAASHSKKAYNLGSIETFMRLVEKGKGVTFIPELAMLQLDESRRPLVRPFAIPVPTRKIVLLTNKDFIRTALRDLIVEEVRKVVPRDMLTLHSTQKALF</sequence>
<dbReference type="PRINTS" id="PR00039">
    <property type="entry name" value="HTHLYSR"/>
</dbReference>
<comment type="similarity">
    <text evidence="1">Belongs to the LysR transcriptional regulatory family.</text>
</comment>
<dbReference type="InterPro" id="IPR000847">
    <property type="entry name" value="LysR_HTH_N"/>
</dbReference>
<protein>
    <submittedName>
        <fullName evidence="6">LysR family transcriptional regulator</fullName>
    </submittedName>
</protein>
<accession>A0A929RVG2</accession>
<dbReference type="RefSeq" id="WP_296089791.1">
    <property type="nucleotide sequence ID" value="NZ_CAUSTY010000018.1"/>
</dbReference>
<gene>
    <name evidence="6" type="ORF">HXK21_00145</name>
</gene>
<evidence type="ECO:0000313" key="7">
    <source>
        <dbReference type="Proteomes" id="UP000704068"/>
    </source>
</evidence>
<dbReference type="InterPro" id="IPR005119">
    <property type="entry name" value="LysR_subst-bd"/>
</dbReference>
<dbReference type="PANTHER" id="PTHR30419">
    <property type="entry name" value="HTH-TYPE TRANSCRIPTIONAL REGULATOR YBHD"/>
    <property type="match status" value="1"/>
</dbReference>
<dbReference type="GO" id="GO:0003677">
    <property type="term" value="F:DNA binding"/>
    <property type="evidence" value="ECO:0007669"/>
    <property type="project" value="UniProtKB-KW"/>
</dbReference>
<comment type="caution">
    <text evidence="6">The sequence shown here is derived from an EMBL/GenBank/DDBJ whole genome shotgun (WGS) entry which is preliminary data.</text>
</comment>
<evidence type="ECO:0000256" key="2">
    <source>
        <dbReference type="ARBA" id="ARBA00023015"/>
    </source>
</evidence>
<dbReference type="PANTHER" id="PTHR30419:SF29">
    <property type="entry name" value="LYSR-FAMILY TRANSCRIPTIONAL REGULATOR"/>
    <property type="match status" value="1"/>
</dbReference>
<name>A0A929RVG2_9BACT</name>
<keyword evidence="3" id="KW-0238">DNA-binding</keyword>
<dbReference type="SUPFAM" id="SSF46785">
    <property type="entry name" value="Winged helix' DNA-binding domain"/>
    <property type="match status" value="1"/>
</dbReference>
<evidence type="ECO:0000256" key="4">
    <source>
        <dbReference type="ARBA" id="ARBA00023163"/>
    </source>
</evidence>
<dbReference type="GO" id="GO:0003700">
    <property type="term" value="F:DNA-binding transcription factor activity"/>
    <property type="evidence" value="ECO:0007669"/>
    <property type="project" value="InterPro"/>
</dbReference>
<keyword evidence="2" id="KW-0805">Transcription regulation</keyword>
<dbReference type="Gene3D" id="3.40.190.10">
    <property type="entry name" value="Periplasmic binding protein-like II"/>
    <property type="match status" value="2"/>
</dbReference>
<reference evidence="6" key="1">
    <citation type="submission" date="2020-04" db="EMBL/GenBank/DDBJ databases">
        <title>Deep metagenomics examines the oral microbiome during advanced dental caries in children, revealing novel taxa and co-occurrences with host molecules.</title>
        <authorList>
            <person name="Baker J.L."/>
            <person name="Morton J.T."/>
            <person name="Dinis M."/>
            <person name="Alvarez R."/>
            <person name="Tran N.C."/>
            <person name="Knight R."/>
            <person name="Edlund A."/>
        </authorList>
    </citation>
    <scope>NUCLEOTIDE SEQUENCE</scope>
    <source>
        <strain evidence="6">JCVI_34_bin.1</strain>
    </source>
</reference>
<dbReference type="InterPro" id="IPR036390">
    <property type="entry name" value="WH_DNA-bd_sf"/>
</dbReference>
<dbReference type="InterPro" id="IPR050950">
    <property type="entry name" value="HTH-type_LysR_regulators"/>
</dbReference>
<organism evidence="6 7">
    <name type="scientific">Alloprevotella tannerae</name>
    <dbReference type="NCBI Taxonomy" id="76122"/>
    <lineage>
        <taxon>Bacteria</taxon>
        <taxon>Pseudomonadati</taxon>
        <taxon>Bacteroidota</taxon>
        <taxon>Bacteroidia</taxon>
        <taxon>Bacteroidales</taxon>
        <taxon>Prevotellaceae</taxon>
        <taxon>Alloprevotella</taxon>
    </lineage>
</organism>
<dbReference type="GO" id="GO:0005829">
    <property type="term" value="C:cytosol"/>
    <property type="evidence" value="ECO:0007669"/>
    <property type="project" value="TreeGrafter"/>
</dbReference>
<dbReference type="Proteomes" id="UP000704068">
    <property type="component" value="Unassembled WGS sequence"/>
</dbReference>
<dbReference type="Pfam" id="PF00126">
    <property type="entry name" value="HTH_1"/>
    <property type="match status" value="1"/>
</dbReference>
<dbReference type="SUPFAM" id="SSF53850">
    <property type="entry name" value="Periplasmic binding protein-like II"/>
    <property type="match status" value="1"/>
</dbReference>
<keyword evidence="4" id="KW-0804">Transcription</keyword>
<evidence type="ECO:0000256" key="1">
    <source>
        <dbReference type="ARBA" id="ARBA00009437"/>
    </source>
</evidence>
<dbReference type="CDD" id="cd08411">
    <property type="entry name" value="PBP2_OxyR"/>
    <property type="match status" value="1"/>
</dbReference>
<dbReference type="EMBL" id="JABZGR010000001">
    <property type="protein sequence ID" value="MBF0969441.1"/>
    <property type="molecule type" value="Genomic_DNA"/>
</dbReference>
<dbReference type="PROSITE" id="PS50931">
    <property type="entry name" value="HTH_LYSR"/>
    <property type="match status" value="1"/>
</dbReference>
<evidence type="ECO:0000259" key="5">
    <source>
        <dbReference type="PROSITE" id="PS50931"/>
    </source>
</evidence>
<proteinExistence type="inferred from homology"/>
<evidence type="ECO:0000256" key="3">
    <source>
        <dbReference type="ARBA" id="ARBA00023125"/>
    </source>
</evidence>
<dbReference type="InterPro" id="IPR036388">
    <property type="entry name" value="WH-like_DNA-bd_sf"/>
</dbReference>
<dbReference type="Pfam" id="PF03466">
    <property type="entry name" value="LysR_substrate"/>
    <property type="match status" value="1"/>
</dbReference>
<evidence type="ECO:0000313" key="6">
    <source>
        <dbReference type="EMBL" id="MBF0969441.1"/>
    </source>
</evidence>
<dbReference type="FunFam" id="1.10.10.10:FF:000001">
    <property type="entry name" value="LysR family transcriptional regulator"/>
    <property type="match status" value="1"/>
</dbReference>
<dbReference type="Gene3D" id="1.10.10.10">
    <property type="entry name" value="Winged helix-like DNA-binding domain superfamily/Winged helix DNA-binding domain"/>
    <property type="match status" value="1"/>
</dbReference>
<feature type="domain" description="HTH lysR-type" evidence="5">
    <location>
        <begin position="1"/>
        <end position="58"/>
    </location>
</feature>